<dbReference type="Pfam" id="PF01925">
    <property type="entry name" value="TauE"/>
    <property type="match status" value="1"/>
</dbReference>
<dbReference type="GO" id="GO:0016020">
    <property type="term" value="C:membrane"/>
    <property type="evidence" value="ECO:0007669"/>
    <property type="project" value="UniProtKB-SubCell"/>
</dbReference>
<dbReference type="GO" id="GO:0016567">
    <property type="term" value="P:protein ubiquitination"/>
    <property type="evidence" value="ECO:0007669"/>
    <property type="project" value="TreeGrafter"/>
</dbReference>
<feature type="transmembrane region" description="Helical" evidence="6">
    <location>
        <begin position="129"/>
        <end position="147"/>
    </location>
</feature>
<dbReference type="AlphaFoldDB" id="A0A9Q1MGN5"/>
<evidence type="ECO:0000256" key="5">
    <source>
        <dbReference type="ARBA" id="ARBA00023136"/>
    </source>
</evidence>
<comment type="subcellular location">
    <subcellularLocation>
        <location evidence="1">Membrane</location>
        <topology evidence="1">Multi-pass membrane protein</topology>
    </subcellularLocation>
</comment>
<evidence type="ECO:0000256" key="3">
    <source>
        <dbReference type="ARBA" id="ARBA00022692"/>
    </source>
</evidence>
<evidence type="ECO:0000256" key="4">
    <source>
        <dbReference type="ARBA" id="ARBA00022989"/>
    </source>
</evidence>
<protein>
    <submittedName>
        <fullName evidence="7">Uncharacterized protein</fullName>
    </submittedName>
</protein>
<proteinExistence type="inferred from homology"/>
<dbReference type="GO" id="GO:0031464">
    <property type="term" value="C:Cul4A-RING E3 ubiquitin ligase complex"/>
    <property type="evidence" value="ECO:0007669"/>
    <property type="project" value="TreeGrafter"/>
</dbReference>
<organism evidence="7 8">
    <name type="scientific">Anisodus acutangulus</name>
    <dbReference type="NCBI Taxonomy" id="402998"/>
    <lineage>
        <taxon>Eukaryota</taxon>
        <taxon>Viridiplantae</taxon>
        <taxon>Streptophyta</taxon>
        <taxon>Embryophyta</taxon>
        <taxon>Tracheophyta</taxon>
        <taxon>Spermatophyta</taxon>
        <taxon>Magnoliopsida</taxon>
        <taxon>eudicotyledons</taxon>
        <taxon>Gunneridae</taxon>
        <taxon>Pentapetalae</taxon>
        <taxon>asterids</taxon>
        <taxon>lamiids</taxon>
        <taxon>Solanales</taxon>
        <taxon>Solanaceae</taxon>
        <taxon>Solanoideae</taxon>
        <taxon>Hyoscyameae</taxon>
        <taxon>Anisodus</taxon>
    </lineage>
</organism>
<name>A0A9Q1MGN5_9SOLA</name>
<evidence type="ECO:0000256" key="6">
    <source>
        <dbReference type="SAM" id="Phobius"/>
    </source>
</evidence>
<keyword evidence="5 6" id="KW-0472">Membrane</keyword>
<gene>
    <name evidence="7" type="ORF">K7X08_004120</name>
</gene>
<keyword evidence="3 6" id="KW-0812">Transmembrane</keyword>
<reference evidence="8" key="1">
    <citation type="journal article" date="2023" name="Proc. Natl. Acad. Sci. U.S.A.">
        <title>Genomic and structural basis for evolution of tropane alkaloid biosynthesis.</title>
        <authorList>
            <person name="Wanga Y.-J."/>
            <person name="Taina T."/>
            <person name="Yua J.-Y."/>
            <person name="Lia J."/>
            <person name="Xua B."/>
            <person name="Chenc J."/>
            <person name="D'Auriad J.C."/>
            <person name="Huanga J.-P."/>
            <person name="Huanga S.-X."/>
        </authorList>
    </citation>
    <scope>NUCLEOTIDE SEQUENCE [LARGE SCALE GENOMIC DNA]</scope>
    <source>
        <strain evidence="8">cv. KIB-2019</strain>
    </source>
</reference>
<dbReference type="EMBL" id="JAJAGQ010000006">
    <property type="protein sequence ID" value="KAJ8560062.1"/>
    <property type="molecule type" value="Genomic_DNA"/>
</dbReference>
<dbReference type="PANTHER" id="PTHR14255">
    <property type="entry name" value="CEREBLON"/>
    <property type="match status" value="1"/>
</dbReference>
<feature type="transmembrane region" description="Helical" evidence="6">
    <location>
        <begin position="153"/>
        <end position="172"/>
    </location>
</feature>
<evidence type="ECO:0000313" key="8">
    <source>
        <dbReference type="Proteomes" id="UP001152561"/>
    </source>
</evidence>
<feature type="transmembrane region" description="Helical" evidence="6">
    <location>
        <begin position="57"/>
        <end position="87"/>
    </location>
</feature>
<dbReference type="PANTHER" id="PTHR14255:SF48">
    <property type="entry name" value="SULFITE EXPORTER TAUE_SAFE FAMILY PROTEIN 3-LIKE"/>
    <property type="match status" value="1"/>
</dbReference>
<evidence type="ECO:0000256" key="1">
    <source>
        <dbReference type="ARBA" id="ARBA00004141"/>
    </source>
</evidence>
<comment type="similarity">
    <text evidence="2">Belongs to the 4-toluene sulfonate uptake permease (TSUP) (TC 2.A.102) family.</text>
</comment>
<keyword evidence="8" id="KW-1185">Reference proteome</keyword>
<dbReference type="Proteomes" id="UP001152561">
    <property type="component" value="Unassembled WGS sequence"/>
</dbReference>
<sequence>MLGCRGAGIKQKTTTSHSLSIYWLAPFHICNLFELLLEASNSVTVELEFGWRVVGSIIGLFAAALGSVGGVGGGGIFVPMLTLVIGFDPKTSTAISKCMVTGAAGATDYYNIKQRHPTMDMPVIDYNPALLFQPMLLLGISMGVVLNVLFAEWMVTILLIALFIVASTKAFLKGVMTWKRETFKEAAGRLASGGAGGEEIAYKLLPEGSKNGYNRTYCSLGPYPGSAYIQELYINLFSGIVDLKPLAGPCCCRSFCISSSSLVQGIKGDHVKRGCSNKLGSASVNSLLFLRHFGWCSWWTAWSWWRIHFGTIASRTRHSSPGIKCYCYLCNDIFLLHVCDTILPTKTLSNTIRWGWHIRHDRKDRARAVYRVQ</sequence>
<dbReference type="OrthoDB" id="434519at2759"/>
<accession>A0A9Q1MGN5</accession>
<dbReference type="InterPro" id="IPR002781">
    <property type="entry name" value="TM_pro_TauE-like"/>
</dbReference>
<keyword evidence="4 6" id="KW-1133">Transmembrane helix</keyword>
<evidence type="ECO:0000256" key="2">
    <source>
        <dbReference type="ARBA" id="ARBA00009142"/>
    </source>
</evidence>
<comment type="caution">
    <text evidence="7">The sequence shown here is derived from an EMBL/GenBank/DDBJ whole genome shotgun (WGS) entry which is preliminary data.</text>
</comment>
<evidence type="ECO:0000313" key="7">
    <source>
        <dbReference type="EMBL" id="KAJ8560062.1"/>
    </source>
</evidence>